<dbReference type="CDD" id="cd02440">
    <property type="entry name" value="AdoMet_MTases"/>
    <property type="match status" value="1"/>
</dbReference>
<dbReference type="AlphaFoldDB" id="A0A7W4J0H9"/>
<dbReference type="PANTHER" id="PTHR18895">
    <property type="entry name" value="HEMK METHYLTRANSFERASE"/>
    <property type="match status" value="1"/>
</dbReference>
<dbReference type="InterPro" id="IPR007848">
    <property type="entry name" value="Small_mtfrase_dom"/>
</dbReference>
<evidence type="ECO:0000259" key="3">
    <source>
        <dbReference type="Pfam" id="PF05175"/>
    </source>
</evidence>
<proteinExistence type="predicted"/>
<dbReference type="EMBL" id="JABEQE010000007">
    <property type="protein sequence ID" value="MBB2172416.1"/>
    <property type="molecule type" value="Genomic_DNA"/>
</dbReference>
<evidence type="ECO:0000313" key="4">
    <source>
        <dbReference type="EMBL" id="MBB2172416.1"/>
    </source>
</evidence>
<reference evidence="4 5" key="1">
    <citation type="submission" date="2020-04" db="EMBL/GenBank/DDBJ databases">
        <title>Description of novel Gluconacetobacter.</title>
        <authorList>
            <person name="Sombolestani A."/>
        </authorList>
    </citation>
    <scope>NUCLEOTIDE SEQUENCE [LARGE SCALE GENOMIC DNA]</scope>
    <source>
        <strain evidence="4 5">LMG 27724</strain>
    </source>
</reference>
<organism evidence="4 5">
    <name type="scientific">Gluconacetobacter asukensis</name>
    <dbReference type="NCBI Taxonomy" id="1017181"/>
    <lineage>
        <taxon>Bacteria</taxon>
        <taxon>Pseudomonadati</taxon>
        <taxon>Pseudomonadota</taxon>
        <taxon>Alphaproteobacteria</taxon>
        <taxon>Acetobacterales</taxon>
        <taxon>Acetobacteraceae</taxon>
        <taxon>Gluconacetobacter</taxon>
    </lineage>
</organism>
<dbReference type="GO" id="GO:0036009">
    <property type="term" value="F:protein-glutamine N-methyltransferase activity"/>
    <property type="evidence" value="ECO:0007669"/>
    <property type="project" value="TreeGrafter"/>
</dbReference>
<feature type="domain" description="Methyltransferase small" evidence="3">
    <location>
        <begin position="113"/>
        <end position="238"/>
    </location>
</feature>
<dbReference type="InterPro" id="IPR029063">
    <property type="entry name" value="SAM-dependent_MTases_sf"/>
</dbReference>
<dbReference type="Gene3D" id="3.40.50.150">
    <property type="entry name" value="Vaccinia Virus protein VP39"/>
    <property type="match status" value="1"/>
</dbReference>
<gene>
    <name evidence="4" type="ORF">HLH35_09870</name>
</gene>
<evidence type="ECO:0000256" key="1">
    <source>
        <dbReference type="ARBA" id="ARBA00022603"/>
    </source>
</evidence>
<dbReference type="Pfam" id="PF05175">
    <property type="entry name" value="MTS"/>
    <property type="match status" value="1"/>
</dbReference>
<keyword evidence="2" id="KW-0949">S-adenosyl-L-methionine</keyword>
<dbReference type="PANTHER" id="PTHR18895:SF74">
    <property type="entry name" value="MTRF1L RELEASE FACTOR GLUTAMINE METHYLTRANSFERASE"/>
    <property type="match status" value="1"/>
</dbReference>
<sequence>MRQVGITLLRAGYRFVCPTPETQRRVNARPGNEWAGNLVDIFGWSRPFRRQTRPVPLVELAMVAGMLVADEGEWRSRFRFSTLGRNGFFHSSFPTEAEDSVFFGPDTCRFGALLAAYLRDAPPPARAVDIGCGAGLGAILIAQHDPAAEIMMVDINAAALRLARVNAALAGVDFILARQSDLLLDVSDEFDLIVSNPPYLPDRRRRLYRNGGGRLGEGLSLAIVGTAMERLASGGTLLLYTGTAIISGENPFLREAVLLLDGPDFVWESVERDLDVLGEELEEGPLSVAERIAVICLRVTRRT</sequence>
<dbReference type="PROSITE" id="PS00092">
    <property type="entry name" value="N6_MTASE"/>
    <property type="match status" value="1"/>
</dbReference>
<keyword evidence="4" id="KW-0808">Transferase</keyword>
<dbReference type="Proteomes" id="UP000577891">
    <property type="component" value="Unassembled WGS sequence"/>
</dbReference>
<keyword evidence="1 4" id="KW-0489">Methyltransferase</keyword>
<comment type="caution">
    <text evidence="4">The sequence shown here is derived from an EMBL/GenBank/DDBJ whole genome shotgun (WGS) entry which is preliminary data.</text>
</comment>
<dbReference type="SUPFAM" id="SSF53335">
    <property type="entry name" value="S-adenosyl-L-methionine-dependent methyltransferases"/>
    <property type="match status" value="1"/>
</dbReference>
<protein>
    <submittedName>
        <fullName evidence="4">Class I SAM-dependent methyltransferase</fullName>
    </submittedName>
</protein>
<evidence type="ECO:0000313" key="5">
    <source>
        <dbReference type="Proteomes" id="UP000577891"/>
    </source>
</evidence>
<dbReference type="GO" id="GO:0003676">
    <property type="term" value="F:nucleic acid binding"/>
    <property type="evidence" value="ECO:0007669"/>
    <property type="project" value="InterPro"/>
</dbReference>
<evidence type="ECO:0000256" key="2">
    <source>
        <dbReference type="ARBA" id="ARBA00022691"/>
    </source>
</evidence>
<dbReference type="GO" id="GO:0032259">
    <property type="term" value="P:methylation"/>
    <property type="evidence" value="ECO:0007669"/>
    <property type="project" value="UniProtKB-KW"/>
</dbReference>
<keyword evidence="5" id="KW-1185">Reference proteome</keyword>
<dbReference type="InterPro" id="IPR002052">
    <property type="entry name" value="DNA_methylase_N6_adenine_CS"/>
</dbReference>
<dbReference type="InterPro" id="IPR050320">
    <property type="entry name" value="N5-glutamine_MTase"/>
</dbReference>
<name>A0A7W4J0H9_9PROT</name>
<accession>A0A7W4J0H9</accession>